<keyword evidence="3" id="KW-1185">Reference proteome</keyword>
<evidence type="ECO:0000313" key="2">
    <source>
        <dbReference type="EMBL" id="KAF2656695.1"/>
    </source>
</evidence>
<dbReference type="Proteomes" id="UP000799324">
    <property type="component" value="Unassembled WGS sequence"/>
</dbReference>
<feature type="region of interest" description="Disordered" evidence="1">
    <location>
        <begin position="1"/>
        <end position="33"/>
    </location>
</feature>
<protein>
    <submittedName>
        <fullName evidence="2">Uncharacterized protein</fullName>
    </submittedName>
</protein>
<organism evidence="2 3">
    <name type="scientific">Lophiostoma macrostomum CBS 122681</name>
    <dbReference type="NCBI Taxonomy" id="1314788"/>
    <lineage>
        <taxon>Eukaryota</taxon>
        <taxon>Fungi</taxon>
        <taxon>Dikarya</taxon>
        <taxon>Ascomycota</taxon>
        <taxon>Pezizomycotina</taxon>
        <taxon>Dothideomycetes</taxon>
        <taxon>Pleosporomycetidae</taxon>
        <taxon>Pleosporales</taxon>
        <taxon>Lophiostomataceae</taxon>
        <taxon>Lophiostoma</taxon>
    </lineage>
</organism>
<reference evidence="2" key="1">
    <citation type="journal article" date="2020" name="Stud. Mycol.">
        <title>101 Dothideomycetes genomes: a test case for predicting lifestyles and emergence of pathogens.</title>
        <authorList>
            <person name="Haridas S."/>
            <person name="Albert R."/>
            <person name="Binder M."/>
            <person name="Bloem J."/>
            <person name="Labutti K."/>
            <person name="Salamov A."/>
            <person name="Andreopoulos B."/>
            <person name="Baker S."/>
            <person name="Barry K."/>
            <person name="Bills G."/>
            <person name="Bluhm B."/>
            <person name="Cannon C."/>
            <person name="Castanera R."/>
            <person name="Culley D."/>
            <person name="Daum C."/>
            <person name="Ezra D."/>
            <person name="Gonzalez J."/>
            <person name="Henrissat B."/>
            <person name="Kuo A."/>
            <person name="Liang C."/>
            <person name="Lipzen A."/>
            <person name="Lutzoni F."/>
            <person name="Magnuson J."/>
            <person name="Mondo S."/>
            <person name="Nolan M."/>
            <person name="Ohm R."/>
            <person name="Pangilinan J."/>
            <person name="Park H.-J."/>
            <person name="Ramirez L."/>
            <person name="Alfaro M."/>
            <person name="Sun H."/>
            <person name="Tritt A."/>
            <person name="Yoshinaga Y."/>
            <person name="Zwiers L.-H."/>
            <person name="Turgeon B."/>
            <person name="Goodwin S."/>
            <person name="Spatafora J."/>
            <person name="Crous P."/>
            <person name="Grigoriev I."/>
        </authorList>
    </citation>
    <scope>NUCLEOTIDE SEQUENCE</scope>
    <source>
        <strain evidence="2">CBS 122681</strain>
    </source>
</reference>
<dbReference type="EMBL" id="MU004333">
    <property type="protein sequence ID" value="KAF2656695.1"/>
    <property type="molecule type" value="Genomic_DNA"/>
</dbReference>
<dbReference type="AlphaFoldDB" id="A0A6A6T9P9"/>
<gene>
    <name evidence="2" type="ORF">K491DRAFT_691738</name>
</gene>
<sequence>MRSSALLARGLQGRGRCSPSASPAPCHHHSRTQRPVTAASLSLCLAVRSHTCRRSLSVEGLVTCQPIQL</sequence>
<accession>A0A6A6T9P9</accession>
<evidence type="ECO:0000256" key="1">
    <source>
        <dbReference type="SAM" id="MobiDB-lite"/>
    </source>
</evidence>
<name>A0A6A6T9P9_9PLEO</name>
<evidence type="ECO:0000313" key="3">
    <source>
        <dbReference type="Proteomes" id="UP000799324"/>
    </source>
</evidence>
<proteinExistence type="predicted"/>